<evidence type="ECO:0000313" key="2">
    <source>
        <dbReference type="Proteomes" id="UP000001312"/>
    </source>
</evidence>
<name>A7EL86_SCLS1</name>
<dbReference type="InParanoid" id="A7EL86"/>
<dbReference type="HOGENOM" id="CLU_3207890_0_0_1"/>
<reference evidence="2" key="1">
    <citation type="journal article" date="2011" name="PLoS Genet.">
        <title>Genomic analysis of the necrotrophic fungal pathogens Sclerotinia sclerotiorum and Botrytis cinerea.</title>
        <authorList>
            <person name="Amselem J."/>
            <person name="Cuomo C.A."/>
            <person name="van Kan J.A."/>
            <person name="Viaud M."/>
            <person name="Benito E.P."/>
            <person name="Couloux A."/>
            <person name="Coutinho P.M."/>
            <person name="de Vries R.P."/>
            <person name="Dyer P.S."/>
            <person name="Fillinger S."/>
            <person name="Fournier E."/>
            <person name="Gout L."/>
            <person name="Hahn M."/>
            <person name="Kohn L."/>
            <person name="Lapalu N."/>
            <person name="Plummer K.M."/>
            <person name="Pradier J.M."/>
            <person name="Quevillon E."/>
            <person name="Sharon A."/>
            <person name="Simon A."/>
            <person name="ten Have A."/>
            <person name="Tudzynski B."/>
            <person name="Tudzynski P."/>
            <person name="Wincker P."/>
            <person name="Andrew M."/>
            <person name="Anthouard V."/>
            <person name="Beever R.E."/>
            <person name="Beffa R."/>
            <person name="Benoit I."/>
            <person name="Bouzid O."/>
            <person name="Brault B."/>
            <person name="Chen Z."/>
            <person name="Choquer M."/>
            <person name="Collemare J."/>
            <person name="Cotton P."/>
            <person name="Danchin E.G."/>
            <person name="Da Silva C."/>
            <person name="Gautier A."/>
            <person name="Giraud C."/>
            <person name="Giraud T."/>
            <person name="Gonzalez C."/>
            <person name="Grossetete S."/>
            <person name="Guldener U."/>
            <person name="Henrissat B."/>
            <person name="Howlett B.J."/>
            <person name="Kodira C."/>
            <person name="Kretschmer M."/>
            <person name="Lappartient A."/>
            <person name="Leroch M."/>
            <person name="Levis C."/>
            <person name="Mauceli E."/>
            <person name="Neuveglise C."/>
            <person name="Oeser B."/>
            <person name="Pearson M."/>
            <person name="Poulain J."/>
            <person name="Poussereau N."/>
            <person name="Quesneville H."/>
            <person name="Rascle C."/>
            <person name="Schumacher J."/>
            <person name="Segurens B."/>
            <person name="Sexton A."/>
            <person name="Silva E."/>
            <person name="Sirven C."/>
            <person name="Soanes D.M."/>
            <person name="Talbot N.J."/>
            <person name="Templeton M."/>
            <person name="Yandava C."/>
            <person name="Yarden O."/>
            <person name="Zeng Q."/>
            <person name="Rollins J.A."/>
            <person name="Lebrun M.H."/>
            <person name="Dickman M."/>
        </authorList>
    </citation>
    <scope>NUCLEOTIDE SEQUENCE [LARGE SCALE GENOMIC DNA]</scope>
    <source>
        <strain evidence="2">ATCC 18683 / 1980 / Ss-1</strain>
    </source>
</reference>
<dbReference type="GeneID" id="5489142"/>
<proteinExistence type="predicted"/>
<dbReference type="Proteomes" id="UP000001312">
    <property type="component" value="Unassembled WGS sequence"/>
</dbReference>
<sequence length="45" mass="5480">MGISLYDATESRLQSQRQEMQQAVSRRHFMLFDSHHVKMWTSRIR</sequence>
<dbReference type="RefSeq" id="XP_001593161.1">
    <property type="nucleotide sequence ID" value="XM_001593111.1"/>
</dbReference>
<organism evidence="1 2">
    <name type="scientific">Sclerotinia sclerotiorum (strain ATCC 18683 / 1980 / Ss-1)</name>
    <name type="common">White mold</name>
    <name type="synonym">Whetzelinia sclerotiorum</name>
    <dbReference type="NCBI Taxonomy" id="665079"/>
    <lineage>
        <taxon>Eukaryota</taxon>
        <taxon>Fungi</taxon>
        <taxon>Dikarya</taxon>
        <taxon>Ascomycota</taxon>
        <taxon>Pezizomycotina</taxon>
        <taxon>Leotiomycetes</taxon>
        <taxon>Helotiales</taxon>
        <taxon>Sclerotiniaceae</taxon>
        <taxon>Sclerotinia</taxon>
    </lineage>
</organism>
<dbReference type="KEGG" id="ssl:SS1G_06083"/>
<evidence type="ECO:0000313" key="1">
    <source>
        <dbReference type="EMBL" id="EDO03602.1"/>
    </source>
</evidence>
<dbReference type="EMBL" id="CH476627">
    <property type="protein sequence ID" value="EDO03602.1"/>
    <property type="molecule type" value="Genomic_DNA"/>
</dbReference>
<dbReference type="AlphaFoldDB" id="A7EL86"/>
<keyword evidence="2" id="KW-1185">Reference proteome</keyword>
<protein>
    <submittedName>
        <fullName evidence="1">Uncharacterized protein</fullName>
    </submittedName>
</protein>
<gene>
    <name evidence="1" type="ORF">SS1G_06083</name>
</gene>
<accession>A7EL86</accession>